<dbReference type="EC" id="1.1.5.3" evidence="9"/>
<dbReference type="Pfam" id="PF16901">
    <property type="entry name" value="DAO_C"/>
    <property type="match status" value="1"/>
</dbReference>
<dbReference type="SUPFAM" id="SSF51905">
    <property type="entry name" value="FAD/NAD(P)-binding domain"/>
    <property type="match status" value="1"/>
</dbReference>
<keyword evidence="5" id="KW-0274">FAD</keyword>
<dbReference type="RefSeq" id="WP_043683197.1">
    <property type="nucleotide sequence ID" value="NZ_HG916765.1"/>
</dbReference>
<evidence type="ECO:0000256" key="5">
    <source>
        <dbReference type="ARBA" id="ARBA00022827"/>
    </source>
</evidence>
<dbReference type="PROSITE" id="PS00978">
    <property type="entry name" value="FAD_G3PDH_2"/>
    <property type="match status" value="1"/>
</dbReference>
<dbReference type="InterPro" id="IPR000447">
    <property type="entry name" value="G3P_DH_FAD-dep"/>
</dbReference>
<evidence type="ECO:0000256" key="3">
    <source>
        <dbReference type="ARBA" id="ARBA00022630"/>
    </source>
</evidence>
<dbReference type="Gene3D" id="3.30.9.10">
    <property type="entry name" value="D-Amino Acid Oxidase, subunit A, domain 2"/>
    <property type="match status" value="1"/>
</dbReference>
<evidence type="ECO:0000259" key="8">
    <source>
        <dbReference type="Pfam" id="PF16901"/>
    </source>
</evidence>
<dbReference type="HOGENOM" id="CLU_015740_4_1_4"/>
<dbReference type="EMBL" id="HG916765">
    <property type="protein sequence ID" value="CDM24848.1"/>
    <property type="molecule type" value="Genomic_DNA"/>
</dbReference>
<dbReference type="Gene3D" id="3.50.50.60">
    <property type="entry name" value="FAD/NAD(P)-binding domain"/>
    <property type="match status" value="1"/>
</dbReference>
<feature type="domain" description="FAD dependent oxidoreductase" evidence="7">
    <location>
        <begin position="28"/>
        <end position="357"/>
    </location>
</feature>
<dbReference type="Gene3D" id="1.10.8.870">
    <property type="entry name" value="Alpha-glycerophosphate oxidase, cap domain"/>
    <property type="match status" value="1"/>
</dbReference>
<comment type="similarity">
    <text evidence="2">Belongs to the FAD-dependent glycerol-3-phosphate dehydrogenase family.</text>
</comment>
<keyword evidence="6 9" id="KW-0560">Oxidoreductase</keyword>
<dbReference type="PANTHER" id="PTHR11985">
    <property type="entry name" value="GLYCEROL-3-PHOSPHATE DEHYDROGENASE"/>
    <property type="match status" value="1"/>
</dbReference>
<dbReference type="GO" id="GO:0046168">
    <property type="term" value="P:glycerol-3-phosphate catabolic process"/>
    <property type="evidence" value="ECO:0007669"/>
    <property type="project" value="TreeGrafter"/>
</dbReference>
<dbReference type="Pfam" id="PF01266">
    <property type="entry name" value="DAO"/>
    <property type="match status" value="1"/>
</dbReference>
<proteinExistence type="inferred from homology"/>
<comment type="cofactor">
    <cofactor evidence="1">
        <name>FAD</name>
        <dbReference type="ChEBI" id="CHEBI:57692"/>
    </cofactor>
</comment>
<evidence type="ECO:0000256" key="6">
    <source>
        <dbReference type="ARBA" id="ARBA00023002"/>
    </source>
</evidence>
<keyword evidence="3" id="KW-0285">Flavoprotein</keyword>
<dbReference type="PATRIC" id="fig|1437824.5.peg.2366"/>
<evidence type="ECO:0000259" key="7">
    <source>
        <dbReference type="Pfam" id="PF01266"/>
    </source>
</evidence>
<dbReference type="AlphaFoldDB" id="W8WYL2"/>
<dbReference type="PANTHER" id="PTHR11985:SF35">
    <property type="entry name" value="ANAEROBIC GLYCEROL-3-PHOSPHATE DEHYDROGENASE SUBUNIT A"/>
    <property type="match status" value="1"/>
</dbReference>
<evidence type="ECO:0000256" key="1">
    <source>
        <dbReference type="ARBA" id="ARBA00001974"/>
    </source>
</evidence>
<evidence type="ECO:0000256" key="2">
    <source>
        <dbReference type="ARBA" id="ARBA00007330"/>
    </source>
</evidence>
<dbReference type="GO" id="GO:0004368">
    <property type="term" value="F:glycerol-3-phosphate dehydrogenase (quinone) activity"/>
    <property type="evidence" value="ECO:0007669"/>
    <property type="project" value="UniProtKB-EC"/>
</dbReference>
<organism evidence="9 10">
    <name type="scientific">Castellaniella defragrans (strain DSM 12143 / CCUG 39792 / 65Phen)</name>
    <name type="common">Alcaligenes defragrans</name>
    <dbReference type="NCBI Taxonomy" id="1437824"/>
    <lineage>
        <taxon>Bacteria</taxon>
        <taxon>Pseudomonadati</taxon>
        <taxon>Pseudomonadota</taxon>
        <taxon>Betaproteobacteria</taxon>
        <taxon>Burkholderiales</taxon>
        <taxon>Alcaligenaceae</taxon>
        <taxon>Castellaniella</taxon>
    </lineage>
</organism>
<dbReference type="InterPro" id="IPR036188">
    <property type="entry name" value="FAD/NAD-bd_sf"/>
</dbReference>
<keyword evidence="10" id="KW-1185">Reference proteome</keyword>
<dbReference type="InterPro" id="IPR006076">
    <property type="entry name" value="FAD-dep_OxRdtase"/>
</dbReference>
<evidence type="ECO:0000313" key="10">
    <source>
        <dbReference type="Proteomes" id="UP000019805"/>
    </source>
</evidence>
<feature type="domain" description="Alpha-glycerophosphate oxidase C-terminal" evidence="8">
    <location>
        <begin position="466"/>
        <end position="543"/>
    </location>
</feature>
<dbReference type="Proteomes" id="UP000019805">
    <property type="component" value="Chromosome"/>
</dbReference>
<gene>
    <name evidence="9" type="ORF">BN940_11951</name>
</gene>
<dbReference type="InterPro" id="IPR031656">
    <property type="entry name" value="DAO_C"/>
</dbReference>
<protein>
    <submittedName>
        <fullName evidence="9">Glycerol-3-phosphate dehydrogenase</fullName>
        <ecNumber evidence="9">1.1.5.3</ecNumber>
    </submittedName>
</protein>
<dbReference type="OrthoDB" id="9766796at2"/>
<evidence type="ECO:0000313" key="9">
    <source>
        <dbReference type="EMBL" id="CDM24848.1"/>
    </source>
</evidence>
<dbReference type="STRING" id="1437824.BN940_11951"/>
<dbReference type="InterPro" id="IPR038299">
    <property type="entry name" value="DAO_C_sf"/>
</dbReference>
<reference evidence="9 10" key="1">
    <citation type="journal article" date="2014" name="BMC Microbiol.">
        <title>The oxygen-independent metabolism of cyclic monoterpenes in Castellaniella defragrans 65Phen.</title>
        <authorList>
            <person name="Petasch J."/>
            <person name="Disch E.M."/>
            <person name="Markert S."/>
            <person name="Becher D."/>
            <person name="Schweder T."/>
            <person name="Huttel B."/>
            <person name="Reinhardt R."/>
            <person name="Harder J."/>
        </authorList>
    </citation>
    <scope>NUCLEOTIDE SEQUENCE [LARGE SCALE GENOMIC DNA]</scope>
    <source>
        <strain evidence="9">65Phen</strain>
    </source>
</reference>
<accession>W8WYL2</accession>
<dbReference type="GO" id="GO:0006071">
    <property type="term" value="P:glycerol metabolic process"/>
    <property type="evidence" value="ECO:0007669"/>
    <property type="project" value="UniProtKB-KW"/>
</dbReference>
<dbReference type="KEGG" id="cdn:BN940_11951"/>
<dbReference type="eggNOG" id="COG0578">
    <property type="taxonomic scope" value="Bacteria"/>
</dbReference>
<sequence>MFQTAVLPPVTTDRDRLLHDLEALSEVDLIVIGGGASGLGVALDARLRGLSVLLLESHDFAGGTSSRATKLVHGGVRYLAQGNIGLVREALHERRALLNNAPHLAQPLAFVMPAYRPWEVPFYGLGLKIYDALAGSASLGRTEWLGRAGTAARLPGVNAAGLFGGVQYWDGQFDDARLALALARTAAAQGALVLNYCPVVDVLHENGRVGGVRWRDARDAGGRREGTVRARCVINATGVWVDELRRLDDAARGQDTAPMVAPSQGVHLVVDRSFMPADEALLVPRTRDGRVLFAVPWLGHLILGTTDTPRDAVAREPRALPEEIAFILNESAHVLARAPRAGDVLSVWVGLRPLVRPAHEDEAGHGAVPADCAMPDESEPLASGKVRGGTKTISREHTVRVSPSGLVTVTGGKWTTYRSMAEDVLRHCQGAGLLPALPPCRTAHFPLLGAPPPGAPATRLTHPPGLHAYGTEAADVQALPGAGNELGLGLTEAMVRHAARREYARTVEDVLARRHRMLFLHADRAIQVAPAVARILAEEIGSDGDLGAFLALAEQYRHVPA</sequence>
<evidence type="ECO:0000256" key="4">
    <source>
        <dbReference type="ARBA" id="ARBA00022798"/>
    </source>
</evidence>
<dbReference type="PRINTS" id="PR01001">
    <property type="entry name" value="FADG3PDH"/>
</dbReference>
<keyword evidence="4" id="KW-0319">Glycerol metabolism</keyword>
<name>W8WYL2_CASD6</name>